<proteinExistence type="predicted"/>
<feature type="transmembrane region" description="Helical" evidence="1">
    <location>
        <begin position="38"/>
        <end position="57"/>
    </location>
</feature>
<evidence type="ECO:0000313" key="3">
    <source>
        <dbReference type="Proteomes" id="UP000765802"/>
    </source>
</evidence>
<gene>
    <name evidence="2" type="ORF">BC349_16510</name>
</gene>
<keyword evidence="3" id="KW-1185">Reference proteome</keyword>
<name>A0ABR7MCA6_9BACT</name>
<evidence type="ECO:0000256" key="1">
    <source>
        <dbReference type="SAM" id="Phobius"/>
    </source>
</evidence>
<dbReference type="Proteomes" id="UP000765802">
    <property type="component" value="Unassembled WGS sequence"/>
</dbReference>
<feature type="transmembrane region" description="Helical" evidence="1">
    <location>
        <begin position="7"/>
        <end position="26"/>
    </location>
</feature>
<dbReference type="EMBL" id="MBUA01000029">
    <property type="protein sequence ID" value="MBC6492660.1"/>
    <property type="molecule type" value="Genomic_DNA"/>
</dbReference>
<sequence length="65" mass="7431">MKQLIIGLKIVLVIALIFNLLVWFAAQASSHNIPMSTNVVLGFRVFVSFFLLLLAIYRGRKIRKQ</sequence>
<organism evidence="2 3">
    <name type="scientific">Flavihumibacter stibioxidans</name>
    <dbReference type="NCBI Taxonomy" id="1834163"/>
    <lineage>
        <taxon>Bacteria</taxon>
        <taxon>Pseudomonadati</taxon>
        <taxon>Bacteroidota</taxon>
        <taxon>Chitinophagia</taxon>
        <taxon>Chitinophagales</taxon>
        <taxon>Chitinophagaceae</taxon>
        <taxon>Flavihumibacter</taxon>
    </lineage>
</organism>
<keyword evidence="1" id="KW-0472">Membrane</keyword>
<accession>A0ABR7MCA6</accession>
<comment type="caution">
    <text evidence="2">The sequence shown here is derived from an EMBL/GenBank/DDBJ whole genome shotgun (WGS) entry which is preliminary data.</text>
</comment>
<keyword evidence="1" id="KW-1133">Transmembrane helix</keyword>
<keyword evidence="1" id="KW-0812">Transmembrane</keyword>
<reference evidence="2 3" key="1">
    <citation type="submission" date="2016-07" db="EMBL/GenBank/DDBJ databases">
        <title>Genome analysis of Flavihumibacter stibioxidans YS-17.</title>
        <authorList>
            <person name="Shi K."/>
            <person name="Han Y."/>
            <person name="Wang G."/>
        </authorList>
    </citation>
    <scope>NUCLEOTIDE SEQUENCE [LARGE SCALE GENOMIC DNA]</scope>
    <source>
        <strain evidence="2 3">YS-17</strain>
    </source>
</reference>
<evidence type="ECO:0000313" key="2">
    <source>
        <dbReference type="EMBL" id="MBC6492660.1"/>
    </source>
</evidence>
<protein>
    <submittedName>
        <fullName evidence="2">Uncharacterized protein</fullName>
    </submittedName>
</protein>